<dbReference type="OrthoDB" id="9803036at2"/>
<dbReference type="SUPFAM" id="SSF51161">
    <property type="entry name" value="Trimeric LpxA-like enzymes"/>
    <property type="match status" value="1"/>
</dbReference>
<reference evidence="1 2" key="1">
    <citation type="submission" date="2019-02" db="EMBL/GenBank/DDBJ databases">
        <title>Deep-cultivation of Planctomycetes and their phenomic and genomic characterization uncovers novel biology.</title>
        <authorList>
            <person name="Wiegand S."/>
            <person name="Jogler M."/>
            <person name="Boedeker C."/>
            <person name="Pinto D."/>
            <person name="Vollmers J."/>
            <person name="Rivas-Marin E."/>
            <person name="Kohn T."/>
            <person name="Peeters S.H."/>
            <person name="Heuer A."/>
            <person name="Rast P."/>
            <person name="Oberbeckmann S."/>
            <person name="Bunk B."/>
            <person name="Jeske O."/>
            <person name="Meyerdierks A."/>
            <person name="Storesund J.E."/>
            <person name="Kallscheuer N."/>
            <person name="Luecker S."/>
            <person name="Lage O.M."/>
            <person name="Pohl T."/>
            <person name="Merkel B.J."/>
            <person name="Hornburger P."/>
            <person name="Mueller R.-W."/>
            <person name="Bruemmer F."/>
            <person name="Labrenz M."/>
            <person name="Spormann A.M."/>
            <person name="Op Den Camp H."/>
            <person name="Overmann J."/>
            <person name="Amann R."/>
            <person name="Jetten M.S.M."/>
            <person name="Mascher T."/>
            <person name="Medema M.H."/>
            <person name="Devos D.P."/>
            <person name="Kaster A.-K."/>
            <person name="Ovreas L."/>
            <person name="Rohde M."/>
            <person name="Galperin M.Y."/>
            <person name="Jogler C."/>
        </authorList>
    </citation>
    <scope>NUCLEOTIDE SEQUENCE [LARGE SCALE GENOMIC DNA]</scope>
    <source>
        <strain evidence="1 2">Pla22</strain>
    </source>
</reference>
<proteinExistence type="predicted"/>
<dbReference type="PANTHER" id="PTHR13061">
    <property type="entry name" value="DYNACTIN SUBUNIT P25"/>
    <property type="match status" value="1"/>
</dbReference>
<name>A0A5C5WUW7_9BACT</name>
<protein>
    <submittedName>
        <fullName evidence="1">2,3,4,5-tetrahydropyridine-2,6-dicarboxylate N-acetyltransferase</fullName>
        <ecNumber evidence="1">2.3.1.89</ecNumber>
    </submittedName>
</protein>
<accession>A0A5C5WUW7</accession>
<keyword evidence="1" id="KW-0808">Transferase</keyword>
<sequence length="173" mass="18266">MKLNLEPLRNLDPSIFIAPNATVFGDVQIGREATIWFGAVIRGDTDTIKIGTQTNIQDLCVLHADPTFPCTIGDRVTVGHAAVIHGATIENDVLVGMRAVVLNGATIGTGSVIAAGTLIPENMVVPPNSLVMGVPGKVRGQTSEVHQAMITRGAKHYAEAGRQYLAAQTTQTK</sequence>
<dbReference type="Gene3D" id="2.160.10.10">
    <property type="entry name" value="Hexapeptide repeat proteins"/>
    <property type="match status" value="1"/>
</dbReference>
<dbReference type="InterPro" id="IPR050484">
    <property type="entry name" value="Transf_Hexapept/Carb_Anhydrase"/>
</dbReference>
<dbReference type="InterPro" id="IPR001451">
    <property type="entry name" value="Hexapep"/>
</dbReference>
<comment type="caution">
    <text evidence="1">The sequence shown here is derived from an EMBL/GenBank/DDBJ whole genome shotgun (WGS) entry which is preliminary data.</text>
</comment>
<dbReference type="EMBL" id="SJPI01000001">
    <property type="protein sequence ID" value="TWT54049.1"/>
    <property type="molecule type" value="Genomic_DNA"/>
</dbReference>
<evidence type="ECO:0000313" key="1">
    <source>
        <dbReference type="EMBL" id="TWT54049.1"/>
    </source>
</evidence>
<keyword evidence="1" id="KW-0012">Acyltransferase</keyword>
<keyword evidence="2" id="KW-1185">Reference proteome</keyword>
<dbReference type="PANTHER" id="PTHR13061:SF29">
    <property type="entry name" value="GAMMA CARBONIC ANHYDRASE-LIKE 1, MITOCHONDRIAL-RELATED"/>
    <property type="match status" value="1"/>
</dbReference>
<dbReference type="AlphaFoldDB" id="A0A5C5WUW7"/>
<organism evidence="1 2">
    <name type="scientific">Rubripirellula amarantea</name>
    <dbReference type="NCBI Taxonomy" id="2527999"/>
    <lineage>
        <taxon>Bacteria</taxon>
        <taxon>Pseudomonadati</taxon>
        <taxon>Planctomycetota</taxon>
        <taxon>Planctomycetia</taxon>
        <taxon>Pirellulales</taxon>
        <taxon>Pirellulaceae</taxon>
        <taxon>Rubripirellula</taxon>
    </lineage>
</organism>
<evidence type="ECO:0000313" key="2">
    <source>
        <dbReference type="Proteomes" id="UP000316598"/>
    </source>
</evidence>
<dbReference type="Pfam" id="PF00132">
    <property type="entry name" value="Hexapep"/>
    <property type="match status" value="1"/>
</dbReference>
<dbReference type="Proteomes" id="UP000316598">
    <property type="component" value="Unassembled WGS sequence"/>
</dbReference>
<gene>
    <name evidence="1" type="primary">dapH</name>
    <name evidence="1" type="ORF">Pla22_16840</name>
</gene>
<dbReference type="InterPro" id="IPR011004">
    <property type="entry name" value="Trimer_LpxA-like_sf"/>
</dbReference>
<dbReference type="InterPro" id="IPR047324">
    <property type="entry name" value="LbH_gamma_CA-like"/>
</dbReference>
<dbReference type="RefSeq" id="WP_146514158.1">
    <property type="nucleotide sequence ID" value="NZ_SJPI01000001.1"/>
</dbReference>
<dbReference type="GO" id="GO:0047200">
    <property type="term" value="F:tetrahydrodipicolinate N-acetyltransferase activity"/>
    <property type="evidence" value="ECO:0007669"/>
    <property type="project" value="UniProtKB-EC"/>
</dbReference>
<dbReference type="EC" id="2.3.1.89" evidence="1"/>
<dbReference type="CDD" id="cd04645">
    <property type="entry name" value="LbH_gamma_CA_like"/>
    <property type="match status" value="1"/>
</dbReference>